<dbReference type="InterPro" id="IPR004026">
    <property type="entry name" value="Ada_DNA_repair_Zn-bd"/>
</dbReference>
<protein>
    <submittedName>
        <fullName evidence="6">DNA/RNA non-specific endonuclease</fullName>
    </submittedName>
</protein>
<keyword evidence="7" id="KW-1185">Reference proteome</keyword>
<dbReference type="RefSeq" id="WP_283831912.1">
    <property type="nucleotide sequence ID" value="NZ_JASJEU010000013.1"/>
</dbReference>
<sequence>MRRHRVKASLVGLFLALSLLALGCTTPMAEAPAPPAPPAAQAPPTSTPAPQPDVSPKPQPSVDLASIPPYAGLPYVEINSGTPSFSAEDLARAPFEEYAPLDNLGRCGAAFALVGPETMPTEKRGSVGAVKPSGWHLVKYDIVDGKYLFNRCHLIAYRLTGENANERNLITGTRYLNTEGMSPHETAVADYVEATGNHVLMRVTPLFEGEELVARGVQLEARSVEDGGAGISYNVYAYNVQPGITINYATGESALDGTVEADRPLDATQYAYVLNTSTKRFHLPACPSVDDMNEKNKQGFNGTRDEALAQGYQPCGRCKP</sequence>
<feature type="chain" id="PRO_5047256472" evidence="3">
    <location>
        <begin position="24"/>
        <end position="320"/>
    </location>
</feature>
<evidence type="ECO:0000256" key="1">
    <source>
        <dbReference type="ARBA" id="ARBA00023159"/>
    </source>
</evidence>
<keyword evidence="6" id="KW-0540">Nuclease</keyword>
<evidence type="ECO:0000313" key="7">
    <source>
        <dbReference type="Proteomes" id="UP001232750"/>
    </source>
</evidence>
<organism evidence="6 7">
    <name type="scientific">Gordonibacter faecis</name>
    <dbReference type="NCBI Taxonomy" id="3047475"/>
    <lineage>
        <taxon>Bacteria</taxon>
        <taxon>Bacillati</taxon>
        <taxon>Actinomycetota</taxon>
        <taxon>Coriobacteriia</taxon>
        <taxon>Eggerthellales</taxon>
        <taxon>Eggerthellaceae</taxon>
        <taxon>Gordonibacter</taxon>
    </lineage>
</organism>
<feature type="compositionally biased region" description="Pro residues" evidence="2">
    <location>
        <begin position="32"/>
        <end position="59"/>
    </location>
</feature>
<dbReference type="GO" id="GO:0004519">
    <property type="term" value="F:endonuclease activity"/>
    <property type="evidence" value="ECO:0007669"/>
    <property type="project" value="UniProtKB-KW"/>
</dbReference>
<feature type="domain" description="Ada DNA repair metal-binding" evidence="4">
    <location>
        <begin position="267"/>
        <end position="320"/>
    </location>
</feature>
<dbReference type="Proteomes" id="UP001232750">
    <property type="component" value="Unassembled WGS sequence"/>
</dbReference>
<evidence type="ECO:0000256" key="2">
    <source>
        <dbReference type="SAM" id="MobiDB-lite"/>
    </source>
</evidence>
<evidence type="ECO:0000256" key="3">
    <source>
        <dbReference type="SAM" id="SignalP"/>
    </source>
</evidence>
<name>A0ABT7DQX8_9ACTN</name>
<dbReference type="Gene3D" id="3.40.10.10">
    <property type="entry name" value="DNA Methylphosphotriester Repair Domain"/>
    <property type="match status" value="1"/>
</dbReference>
<dbReference type="InterPro" id="IPR044927">
    <property type="entry name" value="Endonuclea_NS_2"/>
</dbReference>
<reference evidence="6 7" key="1">
    <citation type="submission" date="2023-05" db="EMBL/GenBank/DDBJ databases">
        <title>Gordonibacter KGMB12511T sp. nov., isolated from faeces of healthy Korean.</title>
        <authorList>
            <person name="Kim H.S."/>
            <person name="Kim J.-S."/>
            <person name="Suh M.K."/>
            <person name="Eom M.K."/>
            <person name="Do H.E."/>
            <person name="Lee J.-S."/>
        </authorList>
    </citation>
    <scope>NUCLEOTIDE SEQUENCE [LARGE SCALE GENOMIC DNA]</scope>
    <source>
        <strain evidence="6 7">KGMB12511</strain>
    </source>
</reference>
<evidence type="ECO:0000313" key="6">
    <source>
        <dbReference type="EMBL" id="MDJ1650570.1"/>
    </source>
</evidence>
<evidence type="ECO:0000259" key="4">
    <source>
        <dbReference type="Pfam" id="PF02805"/>
    </source>
</evidence>
<dbReference type="Pfam" id="PF13930">
    <property type="entry name" value="Endonuclea_NS_2"/>
    <property type="match status" value="1"/>
</dbReference>
<dbReference type="InterPro" id="IPR044929">
    <property type="entry name" value="DNA/RNA_non-sp_Endonuclease_sf"/>
</dbReference>
<accession>A0ABT7DQX8</accession>
<proteinExistence type="predicted"/>
<dbReference type="InterPro" id="IPR035451">
    <property type="entry name" value="Ada-like_dom_sf"/>
</dbReference>
<feature type="domain" description="Type VII secretion system protein EssD-like" evidence="5">
    <location>
        <begin position="97"/>
        <end position="223"/>
    </location>
</feature>
<dbReference type="PROSITE" id="PS51257">
    <property type="entry name" value="PROKAR_LIPOPROTEIN"/>
    <property type="match status" value="1"/>
</dbReference>
<dbReference type="Pfam" id="PF02805">
    <property type="entry name" value="Ada_Zn_binding"/>
    <property type="match status" value="1"/>
</dbReference>
<keyword evidence="6" id="KW-0255">Endonuclease</keyword>
<feature type="signal peptide" evidence="3">
    <location>
        <begin position="1"/>
        <end position="23"/>
    </location>
</feature>
<keyword evidence="1" id="KW-0010">Activator</keyword>
<keyword evidence="6" id="KW-0378">Hydrolase</keyword>
<gene>
    <name evidence="6" type="ORF">QNJ86_07140</name>
</gene>
<dbReference type="EMBL" id="JASJEU010000013">
    <property type="protein sequence ID" value="MDJ1650570.1"/>
    <property type="molecule type" value="Genomic_DNA"/>
</dbReference>
<keyword evidence="3" id="KW-0732">Signal</keyword>
<dbReference type="SUPFAM" id="SSF57884">
    <property type="entry name" value="Ada DNA repair protein, N-terminal domain (N-Ada 10)"/>
    <property type="match status" value="1"/>
</dbReference>
<evidence type="ECO:0000259" key="5">
    <source>
        <dbReference type="Pfam" id="PF13930"/>
    </source>
</evidence>
<feature type="region of interest" description="Disordered" evidence="2">
    <location>
        <begin position="31"/>
        <end position="63"/>
    </location>
</feature>
<comment type="caution">
    <text evidence="6">The sequence shown here is derived from an EMBL/GenBank/DDBJ whole genome shotgun (WGS) entry which is preliminary data.</text>
</comment>
<dbReference type="Gene3D" id="3.40.570.10">
    <property type="entry name" value="Extracellular Endonuclease, subunit A"/>
    <property type="match status" value="1"/>
</dbReference>